<dbReference type="Proteomes" id="UP000046090">
    <property type="component" value="Unassembled WGS sequence"/>
</dbReference>
<dbReference type="InterPro" id="IPR002201">
    <property type="entry name" value="Glyco_trans_9"/>
</dbReference>
<organism evidence="6 7">
    <name type="scientific">Helicobacter heilmannii</name>
    <dbReference type="NCBI Taxonomy" id="35817"/>
    <lineage>
        <taxon>Bacteria</taxon>
        <taxon>Pseudomonadati</taxon>
        <taxon>Campylobacterota</taxon>
        <taxon>Epsilonproteobacteria</taxon>
        <taxon>Campylobacterales</taxon>
        <taxon>Helicobacteraceae</taxon>
        <taxon>Helicobacter</taxon>
    </lineage>
</organism>
<keyword evidence="1 6" id="KW-0328">Glycosyltransferase</keyword>
<dbReference type="GO" id="GO:0009244">
    <property type="term" value="P:lipopolysaccharide core region biosynthetic process"/>
    <property type="evidence" value="ECO:0007669"/>
    <property type="project" value="TreeGrafter"/>
</dbReference>
<dbReference type="STRING" id="1216962.BN341_14140"/>
<evidence type="ECO:0000313" key="6">
    <source>
        <dbReference type="EMBL" id="CRI34769.1"/>
    </source>
</evidence>
<accession>A0A0K2YAP1</accession>
<dbReference type="InterPro" id="IPR011910">
    <property type="entry name" value="RfaF"/>
</dbReference>
<evidence type="ECO:0000256" key="1">
    <source>
        <dbReference type="ARBA" id="ARBA00022676"/>
    </source>
</evidence>
<dbReference type="GO" id="GO:0005829">
    <property type="term" value="C:cytosol"/>
    <property type="evidence" value="ECO:0007669"/>
    <property type="project" value="TreeGrafter"/>
</dbReference>
<evidence type="ECO:0000313" key="7">
    <source>
        <dbReference type="Proteomes" id="UP000046090"/>
    </source>
</evidence>
<keyword evidence="7" id="KW-1185">Reference proteome</keyword>
<comment type="catalytic activity">
    <reaction evidence="5">
        <text>an L-alpha-D-Hep-(1-&gt;5)-[alpha-Kdo-(2-&gt;4)]-alpha-Kdo-(2-&gt;6)-lipid A + ADP-L-glycero-beta-D-manno-heptose = an L-alpha-D-Hep-(1-&gt;3)-L-alpha-D-Hep-(1-&gt;5)-[alpha-Kdo-(2-&gt;4)]-alpha-Kdo-(2-&gt;6)-lipid A + ADP + H(+)</text>
        <dbReference type="Rhea" id="RHEA:74071"/>
        <dbReference type="ChEBI" id="CHEBI:15378"/>
        <dbReference type="ChEBI" id="CHEBI:61506"/>
        <dbReference type="ChEBI" id="CHEBI:193068"/>
        <dbReference type="ChEBI" id="CHEBI:193069"/>
        <dbReference type="ChEBI" id="CHEBI:456216"/>
        <dbReference type="EC" id="2.4.99.24"/>
    </reaction>
</comment>
<dbReference type="CDD" id="cd03789">
    <property type="entry name" value="GT9_LPS_heptosyltransferase"/>
    <property type="match status" value="1"/>
</dbReference>
<keyword evidence="2 6" id="KW-0808">Transferase</keyword>
<dbReference type="Pfam" id="PF01075">
    <property type="entry name" value="Glyco_transf_9"/>
    <property type="match status" value="1"/>
</dbReference>
<protein>
    <recommendedName>
        <fullName evidence="4">lipopolysaccharide heptosyltransferase II</fullName>
        <ecNumber evidence="4">2.4.99.24</ecNumber>
    </recommendedName>
</protein>
<evidence type="ECO:0000256" key="5">
    <source>
        <dbReference type="ARBA" id="ARBA00047503"/>
    </source>
</evidence>
<dbReference type="GeneID" id="76197284"/>
<evidence type="ECO:0000256" key="2">
    <source>
        <dbReference type="ARBA" id="ARBA00022679"/>
    </source>
</evidence>
<proteinExistence type="inferred from homology"/>
<evidence type="ECO:0000256" key="4">
    <source>
        <dbReference type="ARBA" id="ARBA00044042"/>
    </source>
</evidence>
<dbReference type="NCBIfam" id="TIGR02195">
    <property type="entry name" value="heptsyl_trn_II"/>
    <property type="match status" value="1"/>
</dbReference>
<dbReference type="EC" id="2.4.99.24" evidence="4"/>
<dbReference type="OrthoDB" id="9797795at2"/>
<dbReference type="GO" id="GO:0008713">
    <property type="term" value="F:ADP-heptose-lipopolysaccharide heptosyltransferase activity"/>
    <property type="evidence" value="ECO:0007669"/>
    <property type="project" value="UniProtKB-EC"/>
</dbReference>
<evidence type="ECO:0000256" key="3">
    <source>
        <dbReference type="ARBA" id="ARBA00043995"/>
    </source>
</evidence>
<dbReference type="InterPro" id="IPR051199">
    <property type="entry name" value="LPS_LOS_Heptosyltrfase"/>
</dbReference>
<reference evidence="7" key="1">
    <citation type="submission" date="2014-12" db="EMBL/GenBank/DDBJ databases">
        <authorList>
            <person name="Smet A."/>
        </authorList>
    </citation>
    <scope>NUCLEOTIDE SEQUENCE [LARGE SCALE GENOMIC DNA]</scope>
</reference>
<gene>
    <name evidence="6" type="ORF">HHE01_05700</name>
</gene>
<comment type="similarity">
    <text evidence="3">Belongs to the glycosyltransferase 9 family.</text>
</comment>
<dbReference type="RefSeq" id="WP_015107159.1">
    <property type="nucleotide sequence ID" value="NZ_AP026684.1"/>
</dbReference>
<name>A0A0K2YAP1_HELHE</name>
<dbReference type="PANTHER" id="PTHR30160:SF7">
    <property type="entry name" value="ADP-HEPTOSE--LPS HEPTOSYLTRANSFERASE 2"/>
    <property type="match status" value="1"/>
</dbReference>
<sequence length="324" mass="35823">MKILVRLPNWLGDSVMATPFLQILQAHFQKINAEFILVGPPKVCALFERMPNCTLVVDNTKKAFWRALATYRLAKRIGPCDIAITLNNHFYAALLLYWTNTPKRIGYKRRGRTFLLTHPIEPINAHQVESYCHLLSPLVPKTPMPPLLLHANPIKLAGAKKVGVSPGAAFGSAKRWKGAYFTELIAKLLERGYGVYVLGAKDDLAVVQEVLYTLRDNPLLNNLCGKTSIPELIDTIAALDLFICNDSGPMHIAAALNVPIIALFGPTDPRETGPWQYKKATLLSKAMPCSPCKQRTCPLKHDNHACMTRLLPASVLKAVDAVLA</sequence>
<dbReference type="EMBL" id="CDMK01000002">
    <property type="protein sequence ID" value="CRI34769.1"/>
    <property type="molecule type" value="Genomic_DNA"/>
</dbReference>
<dbReference type="AlphaFoldDB" id="A0A0K2YAP1"/>
<dbReference type="Gene3D" id="3.40.50.2000">
    <property type="entry name" value="Glycogen Phosphorylase B"/>
    <property type="match status" value="2"/>
</dbReference>
<dbReference type="SUPFAM" id="SSF53756">
    <property type="entry name" value="UDP-Glycosyltransferase/glycogen phosphorylase"/>
    <property type="match status" value="1"/>
</dbReference>
<dbReference type="PANTHER" id="PTHR30160">
    <property type="entry name" value="TETRAACYLDISACCHARIDE 4'-KINASE-RELATED"/>
    <property type="match status" value="1"/>
</dbReference>